<dbReference type="CDD" id="cd06307">
    <property type="entry name" value="PBP1_sugar_binding"/>
    <property type="match status" value="1"/>
</dbReference>
<keyword evidence="3" id="KW-0804">Transcription</keyword>
<dbReference type="GO" id="GO:0003700">
    <property type="term" value="F:DNA-binding transcription factor activity"/>
    <property type="evidence" value="ECO:0007669"/>
    <property type="project" value="TreeGrafter"/>
</dbReference>
<accession>F9Y7V5</accession>
<dbReference type="OrthoDB" id="9805774at2"/>
<dbReference type="InterPro" id="IPR000843">
    <property type="entry name" value="HTH_LacI"/>
</dbReference>
<keyword evidence="1" id="KW-0805">Transcription regulation</keyword>
<keyword evidence="6" id="KW-1185">Reference proteome</keyword>
<evidence type="ECO:0000259" key="4">
    <source>
        <dbReference type="PROSITE" id="PS50932"/>
    </source>
</evidence>
<proteinExistence type="predicted"/>
<keyword evidence="2" id="KW-0238">DNA-binding</keyword>
<dbReference type="InterPro" id="IPR010982">
    <property type="entry name" value="Lambda_DNA-bd_dom_sf"/>
</dbReference>
<feature type="domain" description="HTH lacI-type" evidence="4">
    <location>
        <begin position="5"/>
        <end position="59"/>
    </location>
</feature>
<dbReference type="Proteomes" id="UP000000692">
    <property type="component" value="Chromosome"/>
</dbReference>
<dbReference type="eggNOG" id="COG1879">
    <property type="taxonomic scope" value="Bacteria"/>
</dbReference>
<protein>
    <submittedName>
        <fullName evidence="5">LacI family transcription regulator</fullName>
    </submittedName>
</protein>
<dbReference type="PROSITE" id="PS50932">
    <property type="entry name" value="HTH_LACI_2"/>
    <property type="match status" value="1"/>
</dbReference>
<dbReference type="SMART" id="SM00354">
    <property type="entry name" value="HTH_LACI"/>
    <property type="match status" value="1"/>
</dbReference>
<dbReference type="HOGENOM" id="CLU_037628_0_0_5"/>
<name>F9Y7V5_KETVW</name>
<dbReference type="Pfam" id="PF00356">
    <property type="entry name" value="LacI"/>
    <property type="match status" value="1"/>
</dbReference>
<dbReference type="InterPro" id="IPR025997">
    <property type="entry name" value="SBP_2_dom"/>
</dbReference>
<dbReference type="SUPFAM" id="SSF53822">
    <property type="entry name" value="Periplasmic binding protein-like I"/>
    <property type="match status" value="1"/>
</dbReference>
<evidence type="ECO:0000313" key="5">
    <source>
        <dbReference type="EMBL" id="AEM39921.1"/>
    </source>
</evidence>
<organism evidence="5 6">
    <name type="scientific">Ketogulonicigenium vulgare (strain WSH-001)</name>
    <dbReference type="NCBI Taxonomy" id="759362"/>
    <lineage>
        <taxon>Bacteria</taxon>
        <taxon>Pseudomonadati</taxon>
        <taxon>Pseudomonadota</taxon>
        <taxon>Alphaproteobacteria</taxon>
        <taxon>Rhodobacterales</taxon>
        <taxon>Roseobacteraceae</taxon>
        <taxon>Ketogulonicigenium</taxon>
    </lineage>
</organism>
<dbReference type="Pfam" id="PF13407">
    <property type="entry name" value="Peripla_BP_4"/>
    <property type="match status" value="1"/>
</dbReference>
<evidence type="ECO:0000256" key="1">
    <source>
        <dbReference type="ARBA" id="ARBA00023015"/>
    </source>
</evidence>
<dbReference type="EMBL" id="CP002018">
    <property type="protein sequence ID" value="AEM39921.1"/>
    <property type="molecule type" value="Genomic_DNA"/>
</dbReference>
<evidence type="ECO:0000256" key="3">
    <source>
        <dbReference type="ARBA" id="ARBA00023163"/>
    </source>
</evidence>
<sequence length="343" mass="36583">MAARKTISDLANEAQISVSTIDRILSGRGHVKATTVEHVLAAAERIGFHGIAVIRSRLGEVAPQRTLGFVINSKSRRLYTLFGTWLESYTAKASSIKGRALVTYVDGVDPDAWAAALYDLGEQCDAIACIGLDHPACNIAVSDLAARGIPVISMISSFSSPDVAGFIGSNDWQLGRTAGWFMQRLCKAPGKIAIFKGSELYSSQQTNEISFRSYLRSSGLDLLDSVFTEESDAHAITVTDALFAQHQDIVGVVTFGGGQGSVARAIAAKVQAGLRKPVVIGLELTDATRKQLVSGEIDIMLAHPLEEIAAAAVEALVQLVGDRAASARIERIIPFKVIVSENC</sequence>
<dbReference type="SUPFAM" id="SSF47413">
    <property type="entry name" value="lambda repressor-like DNA-binding domains"/>
    <property type="match status" value="1"/>
</dbReference>
<dbReference type="KEGG" id="kvl:KVU_0082"/>
<dbReference type="GO" id="GO:0000976">
    <property type="term" value="F:transcription cis-regulatory region binding"/>
    <property type="evidence" value="ECO:0007669"/>
    <property type="project" value="TreeGrafter"/>
</dbReference>
<reference evidence="5 6" key="1">
    <citation type="journal article" date="2011" name="J. Bacteriol.">
        <title>Complete genome sequence of the industrial strain Ketogulonicigenium vulgare WSH-001.</title>
        <authorList>
            <person name="Liu L."/>
            <person name="Li Y."/>
            <person name="Zhang J."/>
            <person name="Zhou Z."/>
            <person name="Liu J."/>
            <person name="Li X."/>
            <person name="Zhou J."/>
            <person name="Du G."/>
            <person name="Wang L."/>
            <person name="Chen J."/>
        </authorList>
    </citation>
    <scope>NUCLEOTIDE SEQUENCE [LARGE SCALE GENOMIC DNA]</scope>
    <source>
        <strain evidence="5 6">WSH-001</strain>
    </source>
</reference>
<dbReference type="PANTHER" id="PTHR30146">
    <property type="entry name" value="LACI-RELATED TRANSCRIPTIONAL REPRESSOR"/>
    <property type="match status" value="1"/>
</dbReference>
<dbReference type="Gene3D" id="1.10.260.40">
    <property type="entry name" value="lambda repressor-like DNA-binding domains"/>
    <property type="match status" value="1"/>
</dbReference>
<dbReference type="RefSeq" id="WP_013383335.1">
    <property type="nucleotide sequence ID" value="NC_017384.1"/>
</dbReference>
<dbReference type="InterPro" id="IPR028082">
    <property type="entry name" value="Peripla_BP_I"/>
</dbReference>
<dbReference type="AlphaFoldDB" id="F9Y7V5"/>
<evidence type="ECO:0000313" key="6">
    <source>
        <dbReference type="Proteomes" id="UP000000692"/>
    </source>
</evidence>
<dbReference type="Gene3D" id="3.40.50.2300">
    <property type="match status" value="2"/>
</dbReference>
<dbReference type="PANTHER" id="PTHR30146:SF152">
    <property type="entry name" value="TRANSCRIPTIONAL REGULATORY PROTEIN"/>
    <property type="match status" value="1"/>
</dbReference>
<evidence type="ECO:0000256" key="2">
    <source>
        <dbReference type="ARBA" id="ARBA00023125"/>
    </source>
</evidence>
<gene>
    <name evidence="5" type="ordered locus">KVU_0082</name>
</gene>